<keyword evidence="2" id="KW-1185">Reference proteome</keyword>
<accession>A0ACA9MPW1</accession>
<sequence>FTDEDLIHTATEIEQIEDEFVVPPLTGEEQLNILHSALRIVDERIDDGGETIKSLCKLQSCIREEVRKEKAGKQVQNKLEQYFKT</sequence>
<evidence type="ECO:0000313" key="1">
    <source>
        <dbReference type="EMBL" id="CAG8601081.1"/>
    </source>
</evidence>
<reference evidence="1" key="1">
    <citation type="submission" date="2021-06" db="EMBL/GenBank/DDBJ databases">
        <authorList>
            <person name="Kallberg Y."/>
            <person name="Tangrot J."/>
            <person name="Rosling A."/>
        </authorList>
    </citation>
    <scope>NUCLEOTIDE SEQUENCE</scope>
    <source>
        <strain evidence="1">IL203A</strain>
    </source>
</reference>
<gene>
    <name evidence="1" type="ORF">DHETER_LOCUS7253</name>
</gene>
<proteinExistence type="predicted"/>
<dbReference type="Proteomes" id="UP000789702">
    <property type="component" value="Unassembled WGS sequence"/>
</dbReference>
<comment type="caution">
    <text evidence="1">The sequence shown here is derived from an EMBL/GenBank/DDBJ whole genome shotgun (WGS) entry which is preliminary data.</text>
</comment>
<dbReference type="EMBL" id="CAJVPU010010004">
    <property type="protein sequence ID" value="CAG8601081.1"/>
    <property type="molecule type" value="Genomic_DNA"/>
</dbReference>
<organism evidence="1 2">
    <name type="scientific">Dentiscutata heterogama</name>
    <dbReference type="NCBI Taxonomy" id="1316150"/>
    <lineage>
        <taxon>Eukaryota</taxon>
        <taxon>Fungi</taxon>
        <taxon>Fungi incertae sedis</taxon>
        <taxon>Mucoromycota</taxon>
        <taxon>Glomeromycotina</taxon>
        <taxon>Glomeromycetes</taxon>
        <taxon>Diversisporales</taxon>
        <taxon>Gigasporaceae</taxon>
        <taxon>Dentiscutata</taxon>
    </lineage>
</organism>
<protein>
    <submittedName>
        <fullName evidence="1">16730_t:CDS:1</fullName>
    </submittedName>
</protein>
<name>A0ACA9MPW1_9GLOM</name>
<feature type="non-terminal residue" evidence="1">
    <location>
        <position position="1"/>
    </location>
</feature>
<evidence type="ECO:0000313" key="2">
    <source>
        <dbReference type="Proteomes" id="UP000789702"/>
    </source>
</evidence>